<dbReference type="InterPro" id="IPR029499">
    <property type="entry name" value="PduO-typ"/>
</dbReference>
<reference evidence="12 14" key="1">
    <citation type="submission" date="2016-11" db="EMBL/GenBank/DDBJ databases">
        <title>The macronuclear genome of Stentor coeruleus: a giant cell with tiny introns.</title>
        <authorList>
            <person name="Slabodnick M."/>
            <person name="Ruby J.G."/>
            <person name="Reiff S.B."/>
            <person name="Swart E.C."/>
            <person name="Gosai S."/>
            <person name="Prabakaran S."/>
            <person name="Witkowska E."/>
            <person name="Larue G.E."/>
            <person name="Fisher S."/>
            <person name="Freeman R.M."/>
            <person name="Gunawardena J."/>
            <person name="Chu W."/>
            <person name="Stover N.A."/>
            <person name="Gregory B.D."/>
            <person name="Nowacki M."/>
            <person name="Derisi J."/>
            <person name="Roy S.W."/>
            <person name="Marshall W.F."/>
            <person name="Sood P."/>
        </authorList>
    </citation>
    <scope>NUCLEOTIDE SEQUENCE [LARGE SCALE GENOMIC DNA]</scope>
    <source>
        <strain evidence="12">WM001</strain>
    </source>
</reference>
<dbReference type="Gene3D" id="1.20.1200.10">
    <property type="entry name" value="Cobalamin adenosyltransferase-like"/>
    <property type="match status" value="1"/>
</dbReference>
<dbReference type="PANTHER" id="PTHR12213">
    <property type="entry name" value="CORRINOID ADENOSYLTRANSFERASE"/>
    <property type="match status" value="1"/>
</dbReference>
<evidence type="ECO:0000256" key="7">
    <source>
        <dbReference type="ARBA" id="ARBA00056747"/>
    </source>
</evidence>
<comment type="similarity">
    <text evidence="1 10">Belongs to the Cob(I)alamin adenosyltransferase family.</text>
</comment>
<evidence type="ECO:0000256" key="8">
    <source>
        <dbReference type="ARBA" id="ARBA00071654"/>
    </source>
</evidence>
<keyword evidence="5 10" id="KW-0067">ATP-binding</keyword>
<dbReference type="NCBIfam" id="TIGR00636">
    <property type="entry name" value="PduO_Nterm"/>
    <property type="match status" value="1"/>
</dbReference>
<dbReference type="PANTHER" id="PTHR12213:SF0">
    <property type="entry name" value="CORRINOID ADENOSYLTRANSFERASE MMAB"/>
    <property type="match status" value="1"/>
</dbReference>
<dbReference type="GO" id="GO:0008817">
    <property type="term" value="F:corrinoid adenosyltransferase activity"/>
    <property type="evidence" value="ECO:0007669"/>
    <property type="project" value="UniProtKB-ARBA"/>
</dbReference>
<evidence type="ECO:0000313" key="12">
    <source>
        <dbReference type="EMBL" id="OMJ67956.1"/>
    </source>
</evidence>
<evidence type="ECO:0000256" key="6">
    <source>
        <dbReference type="ARBA" id="ARBA00051988"/>
    </source>
</evidence>
<keyword evidence="14" id="KW-1185">Reference proteome</keyword>
<evidence type="ECO:0000256" key="10">
    <source>
        <dbReference type="RuleBase" id="RU366026"/>
    </source>
</evidence>
<sequence>MKHSSIYTKNGDSGFTGLFSGEVLEKSHLVFEALGNVDELNSALGLCISSSMHEDLNTILETIQSRLIDIGSCLAVVDDEENQEKLQRVSFDCEYTGELEKIIDLLDSELPMLTQFILPSGGESSSRAHLARSICRRAERSIVKLKNSYKISQSVMTFMNRLSDLLFVVARTFARRDGVREKTYKKAKLPIE</sequence>
<comment type="function">
    <text evidence="7">Converts cob(I)alamin to adenosylcobalamin (adenosylcob(III)alamin), a coenzyme for methylmalonyl-CoA mutase, therefore participates in the final step of the vitamin B12 conversion. Generates adenosylcobalamin (AdoCbl) and directly delivers the cofactor to MUT in a transfer that is stimulated by ATP-binding to MMAB and gated by MMAA.</text>
</comment>
<organism evidence="12 14">
    <name type="scientific">Stentor coeruleus</name>
    <dbReference type="NCBI Taxonomy" id="5963"/>
    <lineage>
        <taxon>Eukaryota</taxon>
        <taxon>Sar</taxon>
        <taxon>Alveolata</taxon>
        <taxon>Ciliophora</taxon>
        <taxon>Postciliodesmatophora</taxon>
        <taxon>Heterotrichea</taxon>
        <taxon>Heterotrichida</taxon>
        <taxon>Stentoridae</taxon>
        <taxon>Stentor</taxon>
    </lineage>
</organism>
<accession>A0A1R2ATX4</accession>
<dbReference type="InterPro" id="IPR016030">
    <property type="entry name" value="CblAdoTrfase-like"/>
</dbReference>
<dbReference type="EMBL" id="MPUH01001330">
    <property type="protein sequence ID" value="OMJ68451.1"/>
    <property type="molecule type" value="Genomic_DNA"/>
</dbReference>
<dbReference type="GO" id="GO:0005524">
    <property type="term" value="F:ATP binding"/>
    <property type="evidence" value="ECO:0007669"/>
    <property type="project" value="UniProtKB-UniRule"/>
</dbReference>
<feature type="domain" description="Cobalamin adenosyltransferase-like" evidence="11">
    <location>
        <begin position="6"/>
        <end position="172"/>
    </location>
</feature>
<proteinExistence type="inferred from homology"/>
<evidence type="ECO:0000256" key="2">
    <source>
        <dbReference type="ARBA" id="ARBA00011233"/>
    </source>
</evidence>
<evidence type="ECO:0000256" key="3">
    <source>
        <dbReference type="ARBA" id="ARBA00022679"/>
    </source>
</evidence>
<comment type="subunit">
    <text evidence="2">Homotrimer.</text>
</comment>
<keyword evidence="3 10" id="KW-0808">Transferase</keyword>
<evidence type="ECO:0000313" key="14">
    <source>
        <dbReference type="Proteomes" id="UP000187209"/>
    </source>
</evidence>
<dbReference type="AlphaFoldDB" id="A0A1R2ATX4"/>
<evidence type="ECO:0000256" key="1">
    <source>
        <dbReference type="ARBA" id="ARBA00007487"/>
    </source>
</evidence>
<dbReference type="Pfam" id="PF01923">
    <property type="entry name" value="Cob_adeno_trans"/>
    <property type="match status" value="1"/>
</dbReference>
<dbReference type="FunFam" id="1.20.1200.10:FF:000001">
    <property type="entry name" value="Cob(I)yrinic acid a,c-diamide adenosyltransferase"/>
    <property type="match status" value="1"/>
</dbReference>
<comment type="caution">
    <text evidence="12">The sequence shown here is derived from an EMBL/GenBank/DDBJ whole genome shotgun (WGS) entry which is preliminary data.</text>
</comment>
<evidence type="ECO:0000256" key="4">
    <source>
        <dbReference type="ARBA" id="ARBA00022741"/>
    </source>
</evidence>
<evidence type="ECO:0000256" key="5">
    <source>
        <dbReference type="ARBA" id="ARBA00022840"/>
    </source>
</evidence>
<keyword evidence="4 10" id="KW-0547">Nucleotide-binding</keyword>
<name>A0A1R2ATX4_9CILI</name>
<dbReference type="Proteomes" id="UP000187209">
    <property type="component" value="Unassembled WGS sequence"/>
</dbReference>
<evidence type="ECO:0000256" key="9">
    <source>
        <dbReference type="ARBA" id="ARBA00075216"/>
    </source>
</evidence>
<comment type="catalytic activity">
    <reaction evidence="6">
        <text>cob(I)alamin-[corrinoid adenosyltransferase] + ATP = apo-[corrinoid adenosyltransferase] + adenosylcob(III)alamin + triphosphate</text>
        <dbReference type="Rhea" id="RHEA:56796"/>
        <dbReference type="Rhea" id="RHEA-COMP:14743"/>
        <dbReference type="Rhea" id="RHEA-COMP:14744"/>
        <dbReference type="ChEBI" id="CHEBI:18036"/>
        <dbReference type="ChEBI" id="CHEBI:18408"/>
        <dbReference type="ChEBI" id="CHEBI:30616"/>
        <dbReference type="ChEBI" id="CHEBI:60488"/>
        <dbReference type="ChEBI" id="CHEBI:83228"/>
    </reaction>
    <physiologicalReaction direction="left-to-right" evidence="6">
        <dbReference type="Rhea" id="RHEA:56797"/>
    </physiologicalReaction>
</comment>
<protein>
    <recommendedName>
        <fullName evidence="8">Corrinoid adenosyltransferase MMAB</fullName>
    </recommendedName>
    <alternativeName>
        <fullName evidence="9">ATP:co(I)rrinoid adenosyltransferase MMAB</fullName>
    </alternativeName>
</protein>
<gene>
    <name evidence="13" type="ORF">SteCoe_34103</name>
    <name evidence="12" type="ORF">SteCoe_34732</name>
</gene>
<dbReference type="InterPro" id="IPR036451">
    <property type="entry name" value="CblAdoTrfase-like_sf"/>
</dbReference>
<evidence type="ECO:0000259" key="11">
    <source>
        <dbReference type="Pfam" id="PF01923"/>
    </source>
</evidence>
<dbReference type="EMBL" id="MPUH01001408">
    <property type="protein sequence ID" value="OMJ67956.1"/>
    <property type="molecule type" value="Genomic_DNA"/>
</dbReference>
<dbReference type="GO" id="GO:0009235">
    <property type="term" value="P:cobalamin metabolic process"/>
    <property type="evidence" value="ECO:0007669"/>
    <property type="project" value="UniProtKB-ARBA"/>
</dbReference>
<dbReference type="SUPFAM" id="SSF89028">
    <property type="entry name" value="Cobalamin adenosyltransferase-like"/>
    <property type="match status" value="1"/>
</dbReference>
<dbReference type="OrthoDB" id="443628at2759"/>
<evidence type="ECO:0000313" key="13">
    <source>
        <dbReference type="EMBL" id="OMJ68451.1"/>
    </source>
</evidence>